<gene>
    <name evidence="2" type="ORF">BGZ99_005874</name>
</gene>
<evidence type="ECO:0000313" key="2">
    <source>
        <dbReference type="EMBL" id="KAG0328208.1"/>
    </source>
</evidence>
<feature type="region of interest" description="Disordered" evidence="1">
    <location>
        <begin position="81"/>
        <end position="102"/>
    </location>
</feature>
<dbReference type="EMBL" id="JAAAIP010000039">
    <property type="protein sequence ID" value="KAG0328208.1"/>
    <property type="molecule type" value="Genomic_DNA"/>
</dbReference>
<dbReference type="GO" id="GO:0042148">
    <property type="term" value="P:DNA strand invasion"/>
    <property type="evidence" value="ECO:0007669"/>
    <property type="project" value="TreeGrafter"/>
</dbReference>
<dbReference type="GO" id="GO:0005657">
    <property type="term" value="C:replication fork"/>
    <property type="evidence" value="ECO:0007669"/>
    <property type="project" value="InterPro"/>
</dbReference>
<dbReference type="Gene3D" id="3.40.50.300">
    <property type="entry name" value="P-loop containing nucleotide triphosphate hydrolases"/>
    <property type="match status" value="1"/>
</dbReference>
<dbReference type="GO" id="GO:0005815">
    <property type="term" value="C:microtubule organizing center"/>
    <property type="evidence" value="ECO:0007669"/>
    <property type="project" value="TreeGrafter"/>
</dbReference>
<evidence type="ECO:0008006" key="4">
    <source>
        <dbReference type="Google" id="ProtNLM"/>
    </source>
</evidence>
<protein>
    <recommendedName>
        <fullName evidence="4">DNA recombination and repair protein Rad51-like C-terminal domain-containing protein</fullName>
    </recommendedName>
</protein>
<keyword evidence="3" id="KW-1185">Reference proteome</keyword>
<organism evidence="2 3">
    <name type="scientific">Dissophora globulifera</name>
    <dbReference type="NCBI Taxonomy" id="979702"/>
    <lineage>
        <taxon>Eukaryota</taxon>
        <taxon>Fungi</taxon>
        <taxon>Fungi incertae sedis</taxon>
        <taxon>Mucoromycota</taxon>
        <taxon>Mortierellomycotina</taxon>
        <taxon>Mortierellomycetes</taxon>
        <taxon>Mortierellales</taxon>
        <taxon>Mortierellaceae</taxon>
        <taxon>Dissophora</taxon>
    </lineage>
</organism>
<proteinExistence type="predicted"/>
<dbReference type="OrthoDB" id="420422at2759"/>
<evidence type="ECO:0000256" key="1">
    <source>
        <dbReference type="SAM" id="MobiDB-lite"/>
    </source>
</evidence>
<dbReference type="InterPro" id="IPR030547">
    <property type="entry name" value="XRCC2"/>
</dbReference>
<dbReference type="PANTHER" id="PTHR46644:SF2">
    <property type="entry name" value="DNA REPAIR PROTEIN XRCC2"/>
    <property type="match status" value="1"/>
</dbReference>
<name>A0A9P6UZW3_9FUNG</name>
<dbReference type="Proteomes" id="UP000738325">
    <property type="component" value="Unassembled WGS sequence"/>
</dbReference>
<dbReference type="GO" id="GO:0033063">
    <property type="term" value="C:Rad51B-Rad51C-Rad51D-XRCC2 complex"/>
    <property type="evidence" value="ECO:0007669"/>
    <property type="project" value="InterPro"/>
</dbReference>
<sequence>MIDLHGPSCSGKTLLLYAIIIATILPRSWKYSKSSPAFLLCGNARSVIFMDLERGFSRDRLLSLLRLEVIARLKSPRRDWASRVEEDSEGQEYGPLPSREADLPTGELHADMDINSHAMQAKIEQLVLSCLRNVHIFRPPDAVSAIAMLRTMDRYLDLNTSNPSNSTSTITATAGAAALSPPATLLMIDSLSTFYWQERAQSSHTRFMTVLIDALNRLTARRKLVFISTTWSLPSSNAKTDRTLTDALRGRLRYRFLMQPRILERFETEEDLVREWSARQELDKDMTGAYDDGSLFQAQMIIPSVDSRHQELFRISVSNVAGVSTFSVPPFS</sequence>
<evidence type="ECO:0000313" key="3">
    <source>
        <dbReference type="Proteomes" id="UP000738325"/>
    </source>
</evidence>
<dbReference type="SUPFAM" id="SSF52540">
    <property type="entry name" value="P-loop containing nucleoside triphosphate hydrolases"/>
    <property type="match status" value="1"/>
</dbReference>
<accession>A0A9P6UZW3</accession>
<reference evidence="2" key="1">
    <citation type="journal article" date="2020" name="Fungal Divers.">
        <title>Resolving the Mortierellaceae phylogeny through synthesis of multi-gene phylogenetics and phylogenomics.</title>
        <authorList>
            <person name="Vandepol N."/>
            <person name="Liber J."/>
            <person name="Desiro A."/>
            <person name="Na H."/>
            <person name="Kennedy M."/>
            <person name="Barry K."/>
            <person name="Grigoriev I.V."/>
            <person name="Miller A.N."/>
            <person name="O'Donnell K."/>
            <person name="Stajich J.E."/>
            <person name="Bonito G."/>
        </authorList>
    </citation>
    <scope>NUCLEOTIDE SEQUENCE</scope>
    <source>
        <strain evidence="2">REB-010B</strain>
    </source>
</reference>
<dbReference type="InterPro" id="IPR027417">
    <property type="entry name" value="P-loop_NTPase"/>
</dbReference>
<comment type="caution">
    <text evidence="2">The sequence shown here is derived from an EMBL/GenBank/DDBJ whole genome shotgun (WGS) entry which is preliminary data.</text>
</comment>
<dbReference type="GO" id="GO:0000400">
    <property type="term" value="F:four-way junction DNA binding"/>
    <property type="evidence" value="ECO:0007669"/>
    <property type="project" value="TreeGrafter"/>
</dbReference>
<dbReference type="PANTHER" id="PTHR46644">
    <property type="entry name" value="DNA REPAIR PROTEIN XRCC2"/>
    <property type="match status" value="1"/>
</dbReference>
<dbReference type="AlphaFoldDB" id="A0A9P6UZW3"/>
<dbReference type="GO" id="GO:0000724">
    <property type="term" value="P:double-strand break repair via homologous recombination"/>
    <property type="evidence" value="ECO:0007669"/>
    <property type="project" value="InterPro"/>
</dbReference>